<dbReference type="WBParaSite" id="PSU_v2.g12594.t1">
    <property type="protein sequence ID" value="PSU_v2.g12594.t1"/>
    <property type="gene ID" value="PSU_v2.g12594"/>
</dbReference>
<evidence type="ECO:0000259" key="7">
    <source>
        <dbReference type="Pfam" id="PF05529"/>
    </source>
</evidence>
<keyword evidence="5" id="KW-0653">Protein transport</keyword>
<comment type="function">
    <text evidence="5">May play a role in anterograde transport of membrane proteins from the endoplasmic reticulum to the Golgi.</text>
</comment>
<dbReference type="GO" id="GO:0005789">
    <property type="term" value="C:endoplasmic reticulum membrane"/>
    <property type="evidence" value="ECO:0007669"/>
    <property type="project" value="UniProtKB-SubCell"/>
</dbReference>
<dbReference type="InterPro" id="IPR040463">
    <property type="entry name" value="BAP29/BAP31_N"/>
</dbReference>
<comment type="similarity">
    <text evidence="5">Belongs to the BCAP29/BCAP31 family.</text>
</comment>
<feature type="transmembrane region" description="Helical" evidence="5">
    <location>
        <begin position="111"/>
        <end position="131"/>
    </location>
</feature>
<evidence type="ECO:0000256" key="1">
    <source>
        <dbReference type="ARBA" id="ARBA00004141"/>
    </source>
</evidence>
<keyword evidence="5" id="KW-0813">Transport</keyword>
<keyword evidence="4 5" id="KW-0472">Membrane</keyword>
<comment type="caution">
    <text evidence="5">Lacks conserved residue(s) required for the propagation of feature annotation.</text>
</comment>
<organism evidence="8 9">
    <name type="scientific">Panagrolaimus superbus</name>
    <dbReference type="NCBI Taxonomy" id="310955"/>
    <lineage>
        <taxon>Eukaryota</taxon>
        <taxon>Metazoa</taxon>
        <taxon>Ecdysozoa</taxon>
        <taxon>Nematoda</taxon>
        <taxon>Chromadorea</taxon>
        <taxon>Rhabditida</taxon>
        <taxon>Tylenchina</taxon>
        <taxon>Panagrolaimomorpha</taxon>
        <taxon>Panagrolaimoidea</taxon>
        <taxon>Panagrolaimidae</taxon>
        <taxon>Panagrolaimus</taxon>
    </lineage>
</organism>
<dbReference type="GO" id="GO:0070973">
    <property type="term" value="P:protein localization to endoplasmic reticulum exit site"/>
    <property type="evidence" value="ECO:0007669"/>
    <property type="project" value="UniProtKB-UniRule"/>
</dbReference>
<evidence type="ECO:0000313" key="9">
    <source>
        <dbReference type="WBParaSite" id="PSU_v2.g12594.t1"/>
    </source>
</evidence>
<keyword evidence="6" id="KW-0175">Coiled coil</keyword>
<comment type="subcellular location">
    <subcellularLocation>
        <location evidence="5">Endoplasmic reticulum membrane</location>
        <topology evidence="5">Multi-pass membrane protein</topology>
    </subcellularLocation>
    <subcellularLocation>
        <location evidence="1">Membrane</location>
        <topology evidence="1">Multi-pass membrane protein</topology>
    </subcellularLocation>
</comment>
<name>A0A914Y1C7_9BILA</name>
<proteinExistence type="inferred from homology"/>
<reference evidence="9" key="1">
    <citation type="submission" date="2022-11" db="UniProtKB">
        <authorList>
            <consortium name="WormBaseParasite"/>
        </authorList>
    </citation>
    <scope>IDENTIFICATION</scope>
</reference>
<feature type="transmembrane region" description="Helical" evidence="5">
    <location>
        <begin position="12"/>
        <end position="32"/>
    </location>
</feature>
<keyword evidence="5" id="KW-0931">ER-Golgi transport</keyword>
<keyword evidence="3 5" id="KW-1133">Transmembrane helix</keyword>
<dbReference type="GO" id="GO:0006886">
    <property type="term" value="P:intracellular protein transport"/>
    <property type="evidence" value="ECO:0007669"/>
    <property type="project" value="UniProtKB-UniRule"/>
</dbReference>
<feature type="domain" description="BAP29/BAP31 transmembrane" evidence="7">
    <location>
        <begin position="9"/>
        <end position="137"/>
    </location>
</feature>
<accession>A0A914Y1C7</accession>
<dbReference type="PANTHER" id="PTHR12701">
    <property type="entry name" value="BCR-ASSOCIATED PROTEIN, BAP"/>
    <property type="match status" value="1"/>
</dbReference>
<evidence type="ECO:0000256" key="4">
    <source>
        <dbReference type="ARBA" id="ARBA00023136"/>
    </source>
</evidence>
<dbReference type="Pfam" id="PF05529">
    <property type="entry name" value="Bap31"/>
    <property type="match status" value="1"/>
</dbReference>
<keyword evidence="8" id="KW-1185">Reference proteome</keyword>
<evidence type="ECO:0000256" key="3">
    <source>
        <dbReference type="ARBA" id="ARBA00022989"/>
    </source>
</evidence>
<keyword evidence="5" id="KW-0256">Endoplasmic reticulum</keyword>
<dbReference type="PANTHER" id="PTHR12701:SF20">
    <property type="entry name" value="ENDOPLASMIC RETICULUM TRANSMEMBRANE PROTEIN"/>
    <property type="match status" value="1"/>
</dbReference>
<feature type="coiled-coil region" evidence="6">
    <location>
        <begin position="175"/>
        <end position="209"/>
    </location>
</feature>
<dbReference type="Proteomes" id="UP000887577">
    <property type="component" value="Unplaced"/>
</dbReference>
<dbReference type="GO" id="GO:0006888">
    <property type="term" value="P:endoplasmic reticulum to Golgi vesicle-mediated transport"/>
    <property type="evidence" value="ECO:0007669"/>
    <property type="project" value="UniProtKB-UniRule"/>
</dbReference>
<sequence length="220" mass="24624">MNPFLTGEMTLQWSIVAAILYAEIFAVLLLLLPWIKPEIWRRVFNSTLVHKMSRFADTIQYSAGFVFILLFTDAIREVRKCSHISDNLEASRVAPADATVQKRLFHAQRNLYMVGMLVILYLAIVRIARLIHESANLFNAAVASGREALDASETTKIIAEADGPNTISGTIQAKVDELRNKLKIAEGDRDLMKTQAENLQKQYNSVSEELRAKIGGSDSD</sequence>
<dbReference type="AlphaFoldDB" id="A0A914Y1C7"/>
<protein>
    <recommendedName>
        <fullName evidence="5">Endoplasmic reticulum transmembrane protein</fullName>
    </recommendedName>
</protein>
<keyword evidence="2 5" id="KW-0812">Transmembrane</keyword>
<evidence type="ECO:0000313" key="8">
    <source>
        <dbReference type="Proteomes" id="UP000887577"/>
    </source>
</evidence>
<evidence type="ECO:0000256" key="6">
    <source>
        <dbReference type="SAM" id="Coils"/>
    </source>
</evidence>
<evidence type="ECO:0000256" key="5">
    <source>
        <dbReference type="RuleBase" id="RU367026"/>
    </source>
</evidence>
<dbReference type="InterPro" id="IPR008417">
    <property type="entry name" value="BAP29/BAP31"/>
</dbReference>
<evidence type="ECO:0000256" key="2">
    <source>
        <dbReference type="ARBA" id="ARBA00022692"/>
    </source>
</evidence>